<keyword evidence="3 6" id="KW-0812">Transmembrane</keyword>
<evidence type="ECO:0000256" key="6">
    <source>
        <dbReference type="SAM" id="Phobius"/>
    </source>
</evidence>
<evidence type="ECO:0000313" key="9">
    <source>
        <dbReference type="Proteomes" id="UP000185434"/>
    </source>
</evidence>
<evidence type="ECO:0000256" key="4">
    <source>
        <dbReference type="ARBA" id="ARBA00022989"/>
    </source>
</evidence>
<keyword evidence="4 6" id="KW-1133">Transmembrane helix</keyword>
<keyword evidence="5 6" id="KW-0472">Membrane</keyword>
<dbReference type="AlphaFoldDB" id="A0A1L7CRN6"/>
<evidence type="ECO:0000313" key="8">
    <source>
        <dbReference type="EMBL" id="APT88488.1"/>
    </source>
</evidence>
<evidence type="ECO:0000256" key="5">
    <source>
        <dbReference type="ARBA" id="ARBA00023136"/>
    </source>
</evidence>
<keyword evidence="9" id="KW-1185">Reference proteome</keyword>
<name>A0A1L7CRN6_9CORY</name>
<dbReference type="EMBL" id="CP009247">
    <property type="protein sequence ID" value="APT88488.1"/>
    <property type="molecule type" value="Genomic_DNA"/>
</dbReference>
<dbReference type="STRING" id="1437875.CFRA_03465"/>
<dbReference type="Proteomes" id="UP000185434">
    <property type="component" value="Chromosome"/>
</dbReference>
<evidence type="ECO:0000256" key="1">
    <source>
        <dbReference type="ARBA" id="ARBA00004651"/>
    </source>
</evidence>
<proteinExistence type="predicted"/>
<keyword evidence="2" id="KW-1003">Cell membrane</keyword>
<evidence type="ECO:0000259" key="7">
    <source>
        <dbReference type="Pfam" id="PF13396"/>
    </source>
</evidence>
<comment type="subcellular location">
    <subcellularLocation>
        <location evidence="1">Cell membrane</location>
        <topology evidence="1">Multi-pass membrane protein</topology>
    </subcellularLocation>
</comment>
<dbReference type="GO" id="GO:0005886">
    <property type="term" value="C:plasma membrane"/>
    <property type="evidence" value="ECO:0007669"/>
    <property type="project" value="UniProtKB-SubCell"/>
</dbReference>
<sequence length="65" mass="7110">MFFYVLVLAGVALMCAALVVLFRGDAAGLRRWVWAAVIVLVPIVGPAVFLLVNRSGRKAKEKIPR</sequence>
<accession>A0A1L7CRN6</accession>
<organism evidence="8 9">
    <name type="scientific">Corynebacterium frankenforstense DSM 45800</name>
    <dbReference type="NCBI Taxonomy" id="1437875"/>
    <lineage>
        <taxon>Bacteria</taxon>
        <taxon>Bacillati</taxon>
        <taxon>Actinomycetota</taxon>
        <taxon>Actinomycetes</taxon>
        <taxon>Mycobacteriales</taxon>
        <taxon>Corynebacteriaceae</taxon>
        <taxon>Corynebacterium</taxon>
    </lineage>
</organism>
<protein>
    <recommendedName>
        <fullName evidence="7">Cardiolipin synthase N-terminal domain-containing protein</fullName>
    </recommendedName>
</protein>
<dbReference type="Pfam" id="PF13396">
    <property type="entry name" value="PLDc_N"/>
    <property type="match status" value="1"/>
</dbReference>
<dbReference type="InterPro" id="IPR027379">
    <property type="entry name" value="CLS_N"/>
</dbReference>
<evidence type="ECO:0000256" key="3">
    <source>
        <dbReference type="ARBA" id="ARBA00022692"/>
    </source>
</evidence>
<gene>
    <name evidence="8" type="ORF">CFRA_03465</name>
</gene>
<reference evidence="8 9" key="1">
    <citation type="submission" date="2014-08" db="EMBL/GenBank/DDBJ databases">
        <title>Complete genome sequence of Corynebacterium frankenforstense ST18(T) (=DSM 45800(T)), isolated from raw cow milk.</title>
        <authorList>
            <person name="Ruckert C."/>
            <person name="Albersmeier A."/>
            <person name="Winkler A."/>
            <person name="Lipski A."/>
            <person name="Kalinowski J."/>
        </authorList>
    </citation>
    <scope>NUCLEOTIDE SEQUENCE [LARGE SCALE GENOMIC DNA]</scope>
    <source>
        <strain evidence="8 9">ST18</strain>
    </source>
</reference>
<dbReference type="KEGG" id="cfk:CFRA_03465"/>
<feature type="domain" description="Cardiolipin synthase N-terminal" evidence="7">
    <location>
        <begin position="13"/>
        <end position="52"/>
    </location>
</feature>
<evidence type="ECO:0000256" key="2">
    <source>
        <dbReference type="ARBA" id="ARBA00022475"/>
    </source>
</evidence>
<feature type="transmembrane region" description="Helical" evidence="6">
    <location>
        <begin position="33"/>
        <end position="52"/>
    </location>
</feature>